<dbReference type="Proteomes" id="UP000321393">
    <property type="component" value="Unassembled WGS sequence"/>
</dbReference>
<dbReference type="OrthoDB" id="3261594at2759"/>
<organism evidence="1 3">
    <name type="scientific">Cucumis melo var. makuwa</name>
    <name type="common">Oriental melon</name>
    <dbReference type="NCBI Taxonomy" id="1194695"/>
    <lineage>
        <taxon>Eukaryota</taxon>
        <taxon>Viridiplantae</taxon>
        <taxon>Streptophyta</taxon>
        <taxon>Embryophyta</taxon>
        <taxon>Tracheophyta</taxon>
        <taxon>Spermatophyta</taxon>
        <taxon>Magnoliopsida</taxon>
        <taxon>eudicotyledons</taxon>
        <taxon>Gunneridae</taxon>
        <taxon>Pentapetalae</taxon>
        <taxon>rosids</taxon>
        <taxon>fabids</taxon>
        <taxon>Cucurbitales</taxon>
        <taxon>Cucurbitaceae</taxon>
        <taxon>Benincaseae</taxon>
        <taxon>Cucumis</taxon>
    </lineage>
</organism>
<comment type="caution">
    <text evidence="1">The sequence shown here is derived from an EMBL/GenBank/DDBJ whole genome shotgun (WGS) entry which is preliminary data.</text>
</comment>
<evidence type="ECO:0000313" key="2">
    <source>
        <dbReference type="EMBL" id="TYK24787.1"/>
    </source>
</evidence>
<reference evidence="3 4" key="1">
    <citation type="submission" date="2019-08" db="EMBL/GenBank/DDBJ databases">
        <title>Draft genome sequences of two oriental melons (Cucumis melo L. var makuwa).</title>
        <authorList>
            <person name="Kwon S.-Y."/>
        </authorList>
    </citation>
    <scope>NUCLEOTIDE SEQUENCE [LARGE SCALE GENOMIC DNA]</scope>
    <source>
        <strain evidence="4">cv. Chang Bougi</strain>
        <strain evidence="3">cv. SW 3</strain>
        <tissue evidence="1">Leaf</tissue>
    </source>
</reference>
<gene>
    <name evidence="2" type="ORF">E5676_scaffold184G00290</name>
    <name evidence="1" type="ORF">E6C27_scaffold108G001040</name>
</gene>
<protein>
    <submittedName>
        <fullName evidence="1">Uncharacterized protein</fullName>
    </submittedName>
</protein>
<accession>A0A5A7UX99</accession>
<sequence>MMFNSGVEKETINIFEELLNQAHRELYLECLELSSLNFLVMLMHVKEFTDLAHCPTCGESRYKASPIRGKNLAQGIVALFIDIEMTEIVCIARGLVRNEMAPG</sequence>
<dbReference type="EMBL" id="SSTE01005892">
    <property type="protein sequence ID" value="KAA0059828.1"/>
    <property type="molecule type" value="Genomic_DNA"/>
</dbReference>
<dbReference type="EMBL" id="SSTD01003836">
    <property type="protein sequence ID" value="TYK24787.1"/>
    <property type="molecule type" value="Genomic_DNA"/>
</dbReference>
<proteinExistence type="predicted"/>
<name>A0A5A7UX99_CUCMM</name>
<evidence type="ECO:0000313" key="3">
    <source>
        <dbReference type="Proteomes" id="UP000321393"/>
    </source>
</evidence>
<evidence type="ECO:0000313" key="4">
    <source>
        <dbReference type="Proteomes" id="UP000321947"/>
    </source>
</evidence>
<dbReference type="AlphaFoldDB" id="A0A5A7UX99"/>
<evidence type="ECO:0000313" key="1">
    <source>
        <dbReference type="EMBL" id="KAA0059828.1"/>
    </source>
</evidence>
<dbReference type="Proteomes" id="UP000321947">
    <property type="component" value="Unassembled WGS sequence"/>
</dbReference>